<feature type="compositionally biased region" description="Pro residues" evidence="1">
    <location>
        <begin position="174"/>
        <end position="185"/>
    </location>
</feature>
<feature type="compositionally biased region" description="Basic and acidic residues" evidence="1">
    <location>
        <begin position="55"/>
        <end position="70"/>
    </location>
</feature>
<evidence type="ECO:0000256" key="1">
    <source>
        <dbReference type="SAM" id="MobiDB-lite"/>
    </source>
</evidence>
<proteinExistence type="predicted"/>
<feature type="compositionally biased region" description="Polar residues" evidence="1">
    <location>
        <begin position="90"/>
        <end position="110"/>
    </location>
</feature>
<reference evidence="2 3" key="1">
    <citation type="journal article" date="2013" name="Curr. Biol.">
        <title>The Genome of the Foraminiferan Reticulomyxa filosa.</title>
        <authorList>
            <person name="Glockner G."/>
            <person name="Hulsmann N."/>
            <person name="Schleicher M."/>
            <person name="Noegel A.A."/>
            <person name="Eichinger L."/>
            <person name="Gallinger C."/>
            <person name="Pawlowski J."/>
            <person name="Sierra R."/>
            <person name="Euteneuer U."/>
            <person name="Pillet L."/>
            <person name="Moustafa A."/>
            <person name="Platzer M."/>
            <person name="Groth M."/>
            <person name="Szafranski K."/>
            <person name="Schliwa M."/>
        </authorList>
    </citation>
    <scope>NUCLEOTIDE SEQUENCE [LARGE SCALE GENOMIC DNA]</scope>
</reference>
<name>X6PFQ1_RETFI</name>
<feature type="compositionally biased region" description="Polar residues" evidence="1">
    <location>
        <begin position="13"/>
        <end position="23"/>
    </location>
</feature>
<gene>
    <name evidence="2" type="ORF">RFI_00553</name>
</gene>
<protein>
    <submittedName>
        <fullName evidence="2">Uncharacterized protein</fullName>
    </submittedName>
</protein>
<comment type="caution">
    <text evidence="2">The sequence shown here is derived from an EMBL/GenBank/DDBJ whole genome shotgun (WGS) entry which is preliminary data.</text>
</comment>
<feature type="compositionally biased region" description="Low complexity" evidence="1">
    <location>
        <begin position="125"/>
        <end position="137"/>
    </location>
</feature>
<dbReference type="AlphaFoldDB" id="X6PFQ1"/>
<evidence type="ECO:0000313" key="2">
    <source>
        <dbReference type="EMBL" id="ETO36512.1"/>
    </source>
</evidence>
<dbReference type="EMBL" id="ASPP01000591">
    <property type="protein sequence ID" value="ETO36512.1"/>
    <property type="molecule type" value="Genomic_DNA"/>
</dbReference>
<feature type="compositionally biased region" description="Low complexity" evidence="1">
    <location>
        <begin position="27"/>
        <end position="51"/>
    </location>
</feature>
<feature type="compositionally biased region" description="Polar residues" evidence="1">
    <location>
        <begin position="163"/>
        <end position="172"/>
    </location>
</feature>
<feature type="compositionally biased region" description="Low complexity" evidence="1">
    <location>
        <begin position="72"/>
        <end position="89"/>
    </location>
</feature>
<feature type="compositionally biased region" description="Low complexity" evidence="1">
    <location>
        <begin position="186"/>
        <end position="197"/>
    </location>
</feature>
<keyword evidence="3" id="KW-1185">Reference proteome</keyword>
<accession>X6PFQ1</accession>
<dbReference type="Proteomes" id="UP000023152">
    <property type="component" value="Unassembled WGS sequence"/>
</dbReference>
<feature type="compositionally biased region" description="Basic residues" evidence="1">
    <location>
        <begin position="150"/>
        <end position="161"/>
    </location>
</feature>
<feature type="compositionally biased region" description="Polar residues" evidence="1">
    <location>
        <begin position="228"/>
        <end position="257"/>
    </location>
</feature>
<feature type="region of interest" description="Disordered" evidence="1">
    <location>
        <begin position="1"/>
        <end position="259"/>
    </location>
</feature>
<evidence type="ECO:0000313" key="3">
    <source>
        <dbReference type="Proteomes" id="UP000023152"/>
    </source>
</evidence>
<feature type="compositionally biased region" description="Pro residues" evidence="1">
    <location>
        <begin position="198"/>
        <end position="219"/>
    </location>
</feature>
<organism evidence="2 3">
    <name type="scientific">Reticulomyxa filosa</name>
    <dbReference type="NCBI Taxonomy" id="46433"/>
    <lineage>
        <taxon>Eukaryota</taxon>
        <taxon>Sar</taxon>
        <taxon>Rhizaria</taxon>
        <taxon>Retaria</taxon>
        <taxon>Foraminifera</taxon>
        <taxon>Monothalamids</taxon>
        <taxon>Reticulomyxidae</taxon>
        <taxon>Reticulomyxa</taxon>
    </lineage>
</organism>
<sequence length="317" mass="34559">MMYKQPVIRAVGTGNSSASSQPLKSVEATSPENTSSSTATATATTTTPSSSKVVSELHMKLESRLGEMSEKSTLSTSVSTDTDQQSSHSNGNHVQWTKNANSVANRSSPNMLAHVFNTPTKPEHSTNSNLNLNSKSNSADEGVDTSSIYFKKKNIGIRKRLNTSEGLNSSARPPQQPPPPPPPLPQQQQQQQQQQQHPPLPPPPPSMQAPQPPSSMAPEPPKDKKQRTSNSVQPPLASEGNTLPPTPKFSRQANSEDGFTLQPLTEKVKTSSPADMNLNPLHGYSANNVVNQKDQLKQMFNFRSSHHTFFYSNHFFL</sequence>